<keyword evidence="11 13" id="KW-0472">Membrane</keyword>
<dbReference type="HAMAP" id="MF_01599">
    <property type="entry name" value="NhaB"/>
    <property type="match status" value="1"/>
</dbReference>
<feature type="transmembrane region" description="Helical" evidence="13">
    <location>
        <begin position="91"/>
        <end position="108"/>
    </location>
</feature>
<reference evidence="14" key="1">
    <citation type="journal article" date="2014" name="Int. J. Syst. Evol. Microbiol.">
        <title>Complete genome sequence of Corynebacterium casei LMG S-19264T (=DSM 44701T), isolated from a smear-ripened cheese.</title>
        <authorList>
            <consortium name="US DOE Joint Genome Institute (JGI-PGF)"/>
            <person name="Walter F."/>
            <person name="Albersmeier A."/>
            <person name="Kalinowski J."/>
            <person name="Ruckert C."/>
        </authorList>
    </citation>
    <scope>NUCLEOTIDE SEQUENCE</scope>
    <source>
        <strain evidence="14">CGMCC 1.16548</strain>
    </source>
</reference>
<name>A0A8J3GNS0_9MICO</name>
<dbReference type="GO" id="GO:0015385">
    <property type="term" value="F:sodium:proton antiporter activity"/>
    <property type="evidence" value="ECO:0007669"/>
    <property type="project" value="InterPro"/>
</dbReference>
<protein>
    <submittedName>
        <fullName evidence="14">Na(+)/H(+) antiporter NhaB</fullName>
    </submittedName>
</protein>
<keyword evidence="5" id="KW-1003">Cell membrane</keyword>
<dbReference type="PANTHER" id="PTHR43302:SF1">
    <property type="entry name" value="NA(+)_H(+) ANTIPORTER NHAB"/>
    <property type="match status" value="1"/>
</dbReference>
<comment type="subcellular location">
    <subcellularLocation>
        <location evidence="1">Cell membrane</location>
        <topology evidence="1">Multi-pass membrane protein</topology>
    </subcellularLocation>
</comment>
<organism evidence="14 15">
    <name type="scientific">Pseudolysinimonas yzui</name>
    <dbReference type="NCBI Taxonomy" id="2708254"/>
    <lineage>
        <taxon>Bacteria</taxon>
        <taxon>Bacillati</taxon>
        <taxon>Actinomycetota</taxon>
        <taxon>Actinomycetes</taxon>
        <taxon>Micrococcales</taxon>
        <taxon>Microbacteriaceae</taxon>
        <taxon>Pseudolysinimonas</taxon>
    </lineage>
</organism>
<dbReference type="GO" id="GO:0005886">
    <property type="term" value="C:plasma membrane"/>
    <property type="evidence" value="ECO:0007669"/>
    <property type="project" value="UniProtKB-SubCell"/>
</dbReference>
<keyword evidence="7 13" id="KW-0812">Transmembrane</keyword>
<keyword evidence="12" id="KW-0739">Sodium transport</keyword>
<evidence type="ECO:0000256" key="9">
    <source>
        <dbReference type="ARBA" id="ARBA00023053"/>
    </source>
</evidence>
<dbReference type="Proteomes" id="UP000617531">
    <property type="component" value="Unassembled WGS sequence"/>
</dbReference>
<evidence type="ECO:0000313" key="15">
    <source>
        <dbReference type="Proteomes" id="UP000617531"/>
    </source>
</evidence>
<evidence type="ECO:0000256" key="6">
    <source>
        <dbReference type="ARBA" id="ARBA00022519"/>
    </source>
</evidence>
<dbReference type="AlphaFoldDB" id="A0A8J3GNS0"/>
<feature type="transmembrane region" description="Helical" evidence="13">
    <location>
        <begin position="199"/>
        <end position="220"/>
    </location>
</feature>
<feature type="transmembrane region" description="Helical" evidence="13">
    <location>
        <begin position="480"/>
        <end position="499"/>
    </location>
</feature>
<evidence type="ECO:0000256" key="13">
    <source>
        <dbReference type="SAM" id="Phobius"/>
    </source>
</evidence>
<evidence type="ECO:0000256" key="12">
    <source>
        <dbReference type="ARBA" id="ARBA00023201"/>
    </source>
</evidence>
<evidence type="ECO:0000256" key="4">
    <source>
        <dbReference type="ARBA" id="ARBA00022449"/>
    </source>
</evidence>
<reference evidence="14" key="2">
    <citation type="submission" date="2020-09" db="EMBL/GenBank/DDBJ databases">
        <authorList>
            <person name="Sun Q."/>
            <person name="Zhou Y."/>
        </authorList>
    </citation>
    <scope>NUCLEOTIDE SEQUENCE</scope>
    <source>
        <strain evidence="14">CGMCC 1.16548</strain>
    </source>
</reference>
<dbReference type="RefSeq" id="WP_229841850.1">
    <property type="nucleotide sequence ID" value="NZ_BNAI01000001.1"/>
</dbReference>
<dbReference type="Pfam" id="PF06450">
    <property type="entry name" value="NhaB"/>
    <property type="match status" value="1"/>
</dbReference>
<dbReference type="PANTHER" id="PTHR43302">
    <property type="entry name" value="TRANSPORTER ARSB-RELATED"/>
    <property type="match status" value="1"/>
</dbReference>
<keyword evidence="15" id="KW-1185">Reference proteome</keyword>
<evidence type="ECO:0000256" key="7">
    <source>
        <dbReference type="ARBA" id="ARBA00022692"/>
    </source>
</evidence>
<evidence type="ECO:0000256" key="11">
    <source>
        <dbReference type="ARBA" id="ARBA00023136"/>
    </source>
</evidence>
<evidence type="ECO:0000256" key="1">
    <source>
        <dbReference type="ARBA" id="ARBA00004651"/>
    </source>
</evidence>
<feature type="transmembrane region" description="Helical" evidence="13">
    <location>
        <begin position="240"/>
        <end position="262"/>
    </location>
</feature>
<keyword evidence="8 13" id="KW-1133">Transmembrane helix</keyword>
<comment type="similarity">
    <text evidence="2">Belongs to the NhaB Na(+)/H(+) (TC 2.A.34) antiporter family.</text>
</comment>
<accession>A0A8J3GNS0</accession>
<evidence type="ECO:0000256" key="3">
    <source>
        <dbReference type="ARBA" id="ARBA00022448"/>
    </source>
</evidence>
<keyword evidence="9" id="KW-0915">Sodium</keyword>
<evidence type="ECO:0000256" key="10">
    <source>
        <dbReference type="ARBA" id="ARBA00023065"/>
    </source>
</evidence>
<keyword evidence="4" id="KW-0050">Antiport</keyword>
<keyword evidence="3" id="KW-0813">Transport</keyword>
<comment type="caution">
    <text evidence="14">The sequence shown here is derived from an EMBL/GenBank/DDBJ whole genome shotgun (WGS) entry which is preliminary data.</text>
</comment>
<evidence type="ECO:0000256" key="2">
    <source>
        <dbReference type="ARBA" id="ARBA00006036"/>
    </source>
</evidence>
<dbReference type="InterPro" id="IPR004671">
    <property type="entry name" value="Na+/H+_antiporter_NhaB"/>
</dbReference>
<feature type="transmembrane region" description="Helical" evidence="13">
    <location>
        <begin position="301"/>
        <end position="332"/>
    </location>
</feature>
<feature type="transmembrane region" description="Helical" evidence="13">
    <location>
        <begin position="20"/>
        <end position="38"/>
    </location>
</feature>
<proteinExistence type="inferred from homology"/>
<evidence type="ECO:0000256" key="5">
    <source>
        <dbReference type="ARBA" id="ARBA00022475"/>
    </source>
</evidence>
<feature type="transmembrane region" description="Helical" evidence="13">
    <location>
        <begin position="147"/>
        <end position="165"/>
    </location>
</feature>
<feature type="transmembrane region" description="Helical" evidence="13">
    <location>
        <begin position="120"/>
        <end position="141"/>
    </location>
</feature>
<gene>
    <name evidence="14" type="primary">nhaB</name>
    <name evidence="14" type="ORF">GCM10011600_06700</name>
</gene>
<keyword evidence="10" id="KW-0406">Ion transport</keyword>
<evidence type="ECO:0000256" key="8">
    <source>
        <dbReference type="ARBA" id="ARBA00022989"/>
    </source>
</evidence>
<dbReference type="EMBL" id="BNAI01000001">
    <property type="protein sequence ID" value="GHF08511.1"/>
    <property type="molecule type" value="Genomic_DNA"/>
</dbReference>
<feature type="transmembrane region" description="Helical" evidence="13">
    <location>
        <begin position="391"/>
        <end position="415"/>
    </location>
</feature>
<sequence length="500" mass="53904">MKTLAPSLARNFLGNAPRWYKITILAFLVANPLVFLLVDPFLGGWLLVAEFIFTLAMALKCYPLLPGGLLAIEAVAIGMASPDDVFHETEANFPVILLLMFMVAGIYFMRDLLLMLFTKLLVAVKSKILLSLTFAALAAVLSAFLDALTVAAVVIAVATGLYTVYHRFISGRGFDDDHDHEDDGYVQERHESDMATFRSFLRSLMMHAMVGTALGGVATLVGEPQNLLIGETLGWGFTEFFVRVAPVSMPVLVVGLALCVLLERTRLFGYGAELPASVREVMEHWNERESAGRTPKMRARLLVQALTAVALVVGLALHVAEVGVIGLGVIVLATAFNGVTNEHAIGKAFQEAMPFTALLVTFFAIVAVIHEQGLFAPVIDAVLAQEGTGQLSLIFIASGLLSAISDNVFVATIYITEVEQAFLAGGISREQFELLSVSINTGTNIPSIATPNGQAAFLFLLTSALAPLIRLGYLRMLWMALPYAVVLSLVAYLATVLLLV</sequence>
<keyword evidence="6" id="KW-0997">Cell inner membrane</keyword>
<dbReference type="NCBIfam" id="NF007093">
    <property type="entry name" value="PRK09547.1"/>
    <property type="match status" value="1"/>
</dbReference>
<feature type="transmembrane region" description="Helical" evidence="13">
    <location>
        <begin position="352"/>
        <end position="370"/>
    </location>
</feature>
<evidence type="ECO:0000313" key="14">
    <source>
        <dbReference type="EMBL" id="GHF08511.1"/>
    </source>
</evidence>